<comment type="caution">
    <text evidence="1">The sequence shown here is derived from an EMBL/GenBank/DDBJ whole genome shotgun (WGS) entry which is preliminary data.</text>
</comment>
<dbReference type="EMBL" id="JAWDGP010007405">
    <property type="protein sequence ID" value="KAK3720496.1"/>
    <property type="molecule type" value="Genomic_DNA"/>
</dbReference>
<dbReference type="Proteomes" id="UP001283361">
    <property type="component" value="Unassembled WGS sequence"/>
</dbReference>
<reference evidence="1" key="1">
    <citation type="journal article" date="2023" name="G3 (Bethesda)">
        <title>A reference genome for the long-term kleptoplast-retaining sea slug Elysia crispata morphotype clarki.</title>
        <authorList>
            <person name="Eastman K.E."/>
            <person name="Pendleton A.L."/>
            <person name="Shaikh M.A."/>
            <person name="Suttiyut T."/>
            <person name="Ogas R."/>
            <person name="Tomko P."/>
            <person name="Gavelis G."/>
            <person name="Widhalm J.R."/>
            <person name="Wisecaver J.H."/>
        </authorList>
    </citation>
    <scope>NUCLEOTIDE SEQUENCE</scope>
    <source>
        <strain evidence="1">ECLA1</strain>
    </source>
</reference>
<name>A0AAE1CNV6_9GAST</name>
<sequence length="261" mass="28713">MADLHRPASPPRPQCTAAVNLTNQAMRKDSVCIELQVRQLLLHEWPNITSSFTGGLKRTVEKSVACSSHLVDVDMADLHRPASPPRPQCTAAVNLTNQASFLASYDDCVAIHTASRDSGHHLDAFSGPHSTPFTILKMAMRPLCHLLHVSCNHLVVVDMAELGWLTSPPQLDCASDKAGIAEEETCTLQVVGRVTSLSCKISNFCRSTHLLLMIFSGIVGRFFSLMSRDTTVSTNYNKNITTIHQERIVHPCLSIFERAIL</sequence>
<evidence type="ECO:0000313" key="2">
    <source>
        <dbReference type="Proteomes" id="UP001283361"/>
    </source>
</evidence>
<protein>
    <submittedName>
        <fullName evidence="1">Uncharacterized protein</fullName>
    </submittedName>
</protein>
<accession>A0AAE1CNV6</accession>
<evidence type="ECO:0000313" key="1">
    <source>
        <dbReference type="EMBL" id="KAK3720496.1"/>
    </source>
</evidence>
<dbReference type="AlphaFoldDB" id="A0AAE1CNV6"/>
<organism evidence="1 2">
    <name type="scientific">Elysia crispata</name>
    <name type="common">lettuce slug</name>
    <dbReference type="NCBI Taxonomy" id="231223"/>
    <lineage>
        <taxon>Eukaryota</taxon>
        <taxon>Metazoa</taxon>
        <taxon>Spiralia</taxon>
        <taxon>Lophotrochozoa</taxon>
        <taxon>Mollusca</taxon>
        <taxon>Gastropoda</taxon>
        <taxon>Heterobranchia</taxon>
        <taxon>Euthyneura</taxon>
        <taxon>Panpulmonata</taxon>
        <taxon>Sacoglossa</taxon>
        <taxon>Placobranchoidea</taxon>
        <taxon>Plakobranchidae</taxon>
        <taxon>Elysia</taxon>
    </lineage>
</organism>
<gene>
    <name evidence="1" type="ORF">RRG08_058384</name>
</gene>
<keyword evidence="2" id="KW-1185">Reference proteome</keyword>
<proteinExistence type="predicted"/>